<comment type="caution">
    <text evidence="1">The sequence shown here is derived from an EMBL/GenBank/DDBJ whole genome shotgun (WGS) entry which is preliminary data.</text>
</comment>
<dbReference type="EMBL" id="LAZR01050646">
    <property type="protein sequence ID" value="KKK86901.1"/>
    <property type="molecule type" value="Genomic_DNA"/>
</dbReference>
<proteinExistence type="predicted"/>
<dbReference type="AlphaFoldDB" id="A0A0F9BRB4"/>
<gene>
    <name evidence="1" type="ORF">LCGC14_2758590</name>
</gene>
<accession>A0A0F9BRB4</accession>
<name>A0A0F9BRB4_9ZZZZ</name>
<reference evidence="1" key="1">
    <citation type="journal article" date="2015" name="Nature">
        <title>Complex archaea that bridge the gap between prokaryotes and eukaryotes.</title>
        <authorList>
            <person name="Spang A."/>
            <person name="Saw J.H."/>
            <person name="Jorgensen S.L."/>
            <person name="Zaremba-Niedzwiedzka K."/>
            <person name="Martijn J."/>
            <person name="Lind A.E."/>
            <person name="van Eijk R."/>
            <person name="Schleper C."/>
            <person name="Guy L."/>
            <person name="Ettema T.J."/>
        </authorList>
    </citation>
    <scope>NUCLEOTIDE SEQUENCE</scope>
</reference>
<organism evidence="1">
    <name type="scientific">marine sediment metagenome</name>
    <dbReference type="NCBI Taxonomy" id="412755"/>
    <lineage>
        <taxon>unclassified sequences</taxon>
        <taxon>metagenomes</taxon>
        <taxon>ecological metagenomes</taxon>
    </lineage>
</organism>
<evidence type="ECO:0000313" key="1">
    <source>
        <dbReference type="EMBL" id="KKK86901.1"/>
    </source>
</evidence>
<protein>
    <submittedName>
        <fullName evidence="1">Uncharacterized protein</fullName>
    </submittedName>
</protein>
<sequence>MDQEHWKLRIGTDSDIVEFLVPREVGQDFLQSWQTDFAGTFLSVDGYSDSADRAKVSFCVRAASIVWMILVRLY</sequence>